<feature type="region of interest" description="Disordered" evidence="3">
    <location>
        <begin position="258"/>
        <end position="280"/>
    </location>
</feature>
<feature type="domain" description="Ig-like" evidence="6">
    <location>
        <begin position="116"/>
        <end position="203"/>
    </location>
</feature>
<dbReference type="STRING" id="7897.ENSLACP00000015321"/>
<dbReference type="EMBL" id="AFYH01115999">
    <property type="status" value="NOT_ANNOTATED_CDS"/>
    <property type="molecule type" value="Genomic_DNA"/>
</dbReference>
<evidence type="ECO:0000313" key="8">
    <source>
        <dbReference type="Proteomes" id="UP000008672"/>
    </source>
</evidence>
<evidence type="ECO:0000256" key="1">
    <source>
        <dbReference type="ARBA" id="ARBA00023180"/>
    </source>
</evidence>
<evidence type="ECO:0000256" key="2">
    <source>
        <dbReference type="RuleBase" id="RU004439"/>
    </source>
</evidence>
<dbReference type="InterPro" id="IPR013783">
    <property type="entry name" value="Ig-like_fold"/>
</dbReference>
<dbReference type="Bgee" id="ENSLACG00000013487">
    <property type="expression patterns" value="Expressed in pelvic fin and 6 other cell types or tissues"/>
</dbReference>
<feature type="chain" id="PRO_5003580027" description="Ig-like domain-containing protein" evidence="5">
    <location>
        <begin position="22"/>
        <end position="280"/>
    </location>
</feature>
<dbReference type="InterPro" id="IPR011162">
    <property type="entry name" value="MHC_I/II-like_Ag-recog"/>
</dbReference>
<sequence>MIKKLLLVFLLGVLYSAGVFAGIHTVQRMYGCELQEDGTTKGFFQDAYDGQDFISFDKETQTWTAPVQQAVITKQKWDAERAMNQQWKGYLEGICIEWLKKYLRYGKETLERKVRPQVKLSDRPGSEKNSIVLTCMVTGFHPRAIDVTWIRDGETRMDNAHTDGILPNEDGTYQIKKTIEIGSDDKRSYACEVDHGSLNPKLNVVWDPEEQTYSEAPPSGSNMVIIIAVVIVVLVLVAAAIVGFVMWKSEQGGSWKVGYSQAQTKESSSDTSSDTTPPKV</sequence>
<dbReference type="EMBL" id="AFYH01115995">
    <property type="status" value="NOT_ANNOTATED_CDS"/>
    <property type="molecule type" value="Genomic_DNA"/>
</dbReference>
<keyword evidence="8" id="KW-1185">Reference proteome</keyword>
<proteinExistence type="inferred from homology"/>
<feature type="compositionally biased region" description="Low complexity" evidence="3">
    <location>
        <begin position="269"/>
        <end position="280"/>
    </location>
</feature>
<dbReference type="EMBL" id="AFYH01115998">
    <property type="status" value="NOT_ANNOTATED_CDS"/>
    <property type="molecule type" value="Genomic_DNA"/>
</dbReference>
<dbReference type="FunCoup" id="H3B0A0">
    <property type="interactions" value="1528"/>
</dbReference>
<dbReference type="Gene3D" id="2.60.40.10">
    <property type="entry name" value="Immunoglobulins"/>
    <property type="match status" value="1"/>
</dbReference>
<evidence type="ECO:0000256" key="4">
    <source>
        <dbReference type="SAM" id="Phobius"/>
    </source>
</evidence>
<dbReference type="CDD" id="cd21029">
    <property type="entry name" value="IgC1_CD1"/>
    <property type="match status" value="1"/>
</dbReference>
<dbReference type="Pfam" id="PF00129">
    <property type="entry name" value="MHC_I"/>
    <property type="match status" value="1"/>
</dbReference>
<accession>H3B0A0</accession>
<evidence type="ECO:0000259" key="6">
    <source>
        <dbReference type="PROSITE" id="PS50835"/>
    </source>
</evidence>
<dbReference type="InterPro" id="IPR050208">
    <property type="entry name" value="MHC_class-I_related"/>
</dbReference>
<keyword evidence="5" id="KW-0732">Signal</keyword>
<dbReference type="InterPro" id="IPR003597">
    <property type="entry name" value="Ig_C1-set"/>
</dbReference>
<dbReference type="PANTHER" id="PTHR16675">
    <property type="entry name" value="MHC CLASS I-RELATED"/>
    <property type="match status" value="1"/>
</dbReference>
<keyword evidence="1" id="KW-0325">Glycoprotein</keyword>
<dbReference type="GO" id="GO:0006955">
    <property type="term" value="P:immune response"/>
    <property type="evidence" value="ECO:0007669"/>
    <property type="project" value="TreeGrafter"/>
</dbReference>
<keyword evidence="4" id="KW-1133">Transmembrane helix</keyword>
<dbReference type="Gene3D" id="3.30.500.10">
    <property type="entry name" value="MHC class I-like antigen recognition-like"/>
    <property type="match status" value="1"/>
</dbReference>
<dbReference type="SMART" id="SM00407">
    <property type="entry name" value="IGc1"/>
    <property type="match status" value="1"/>
</dbReference>
<evidence type="ECO:0000313" key="7">
    <source>
        <dbReference type="Ensembl" id="ENSLACP00000015321.1"/>
    </source>
</evidence>
<name>H3B0A0_LATCH</name>
<reference evidence="8" key="1">
    <citation type="submission" date="2011-08" db="EMBL/GenBank/DDBJ databases">
        <title>The draft genome of Latimeria chalumnae.</title>
        <authorList>
            <person name="Di Palma F."/>
            <person name="Alfoldi J."/>
            <person name="Johnson J."/>
            <person name="Berlin A."/>
            <person name="Gnerre S."/>
            <person name="Jaffe D."/>
            <person name="MacCallum I."/>
            <person name="Young S."/>
            <person name="Walker B.J."/>
            <person name="Lander E."/>
            <person name="Lindblad-Toh K."/>
        </authorList>
    </citation>
    <scope>NUCLEOTIDE SEQUENCE [LARGE SCALE GENOMIC DNA]</scope>
    <source>
        <strain evidence="8">Wild caught</strain>
    </source>
</reference>
<evidence type="ECO:0000256" key="5">
    <source>
        <dbReference type="SAM" id="SignalP"/>
    </source>
</evidence>
<reference evidence="7" key="2">
    <citation type="submission" date="2025-08" db="UniProtKB">
        <authorList>
            <consortium name="Ensembl"/>
        </authorList>
    </citation>
    <scope>IDENTIFICATION</scope>
</reference>
<dbReference type="EMBL" id="AFYH01115997">
    <property type="status" value="NOT_ANNOTATED_CDS"/>
    <property type="molecule type" value="Genomic_DNA"/>
</dbReference>
<dbReference type="InterPro" id="IPR037055">
    <property type="entry name" value="MHC_I-like_Ag-recog_sf"/>
</dbReference>
<dbReference type="PROSITE" id="PS50835">
    <property type="entry name" value="IG_LIKE"/>
    <property type="match status" value="1"/>
</dbReference>
<dbReference type="GO" id="GO:0009897">
    <property type="term" value="C:external side of plasma membrane"/>
    <property type="evidence" value="ECO:0007669"/>
    <property type="project" value="TreeGrafter"/>
</dbReference>
<feature type="transmembrane region" description="Helical" evidence="4">
    <location>
        <begin position="223"/>
        <end position="247"/>
    </location>
</feature>
<feature type="signal peptide" evidence="5">
    <location>
        <begin position="1"/>
        <end position="21"/>
    </location>
</feature>
<dbReference type="Proteomes" id="UP000008672">
    <property type="component" value="Unassembled WGS sequence"/>
</dbReference>
<protein>
    <recommendedName>
        <fullName evidence="6">Ig-like domain-containing protein</fullName>
    </recommendedName>
</protein>
<dbReference type="EMBL" id="AFYH01115993">
    <property type="status" value="NOT_ANNOTATED_CDS"/>
    <property type="molecule type" value="Genomic_DNA"/>
</dbReference>
<dbReference type="HOGENOM" id="CLU_047501_0_3_1"/>
<keyword evidence="4" id="KW-0812">Transmembrane</keyword>
<dbReference type="Ensembl" id="ENSLACT00000015427.1">
    <property type="protein sequence ID" value="ENSLACP00000015321.1"/>
    <property type="gene ID" value="ENSLACG00000013487.1"/>
</dbReference>
<dbReference type="Pfam" id="PF07654">
    <property type="entry name" value="C1-set"/>
    <property type="match status" value="1"/>
</dbReference>
<dbReference type="PROSITE" id="PS00290">
    <property type="entry name" value="IG_MHC"/>
    <property type="match status" value="1"/>
</dbReference>
<dbReference type="InterPro" id="IPR036179">
    <property type="entry name" value="Ig-like_dom_sf"/>
</dbReference>
<dbReference type="AlphaFoldDB" id="H3B0A0"/>
<dbReference type="InterPro" id="IPR011161">
    <property type="entry name" value="MHC_I-like_Ag-recog"/>
</dbReference>
<dbReference type="eggNOG" id="ENOG502RQEK">
    <property type="taxonomic scope" value="Eukaryota"/>
</dbReference>
<dbReference type="SUPFAM" id="SSF54452">
    <property type="entry name" value="MHC antigen-recognition domain"/>
    <property type="match status" value="1"/>
</dbReference>
<organism evidence="7 8">
    <name type="scientific">Latimeria chalumnae</name>
    <name type="common">Coelacanth</name>
    <dbReference type="NCBI Taxonomy" id="7897"/>
    <lineage>
        <taxon>Eukaryota</taxon>
        <taxon>Metazoa</taxon>
        <taxon>Chordata</taxon>
        <taxon>Craniata</taxon>
        <taxon>Vertebrata</taxon>
        <taxon>Euteleostomi</taxon>
        <taxon>Coelacanthiformes</taxon>
        <taxon>Coelacanthidae</taxon>
        <taxon>Latimeria</taxon>
    </lineage>
</organism>
<dbReference type="InParanoid" id="H3B0A0"/>
<evidence type="ECO:0000256" key="3">
    <source>
        <dbReference type="SAM" id="MobiDB-lite"/>
    </source>
</evidence>
<dbReference type="InterPro" id="IPR001039">
    <property type="entry name" value="MHC_I_a_a1/a2"/>
</dbReference>
<dbReference type="EMBL" id="AFYH01115996">
    <property type="status" value="NOT_ANNOTATED_CDS"/>
    <property type="molecule type" value="Genomic_DNA"/>
</dbReference>
<dbReference type="PRINTS" id="PR01638">
    <property type="entry name" value="MHCCLASSI"/>
</dbReference>
<dbReference type="OMA" id="VHISQTI"/>
<dbReference type="EMBL" id="AFYH01115994">
    <property type="status" value="NOT_ANNOTATED_CDS"/>
    <property type="molecule type" value="Genomic_DNA"/>
</dbReference>
<comment type="similarity">
    <text evidence="2">Belongs to the MHC class I family.</text>
</comment>
<dbReference type="InterPro" id="IPR003006">
    <property type="entry name" value="Ig/MHC_CS"/>
</dbReference>
<dbReference type="GO" id="GO:0005615">
    <property type="term" value="C:extracellular space"/>
    <property type="evidence" value="ECO:0007669"/>
    <property type="project" value="TreeGrafter"/>
</dbReference>
<dbReference type="InterPro" id="IPR007110">
    <property type="entry name" value="Ig-like_dom"/>
</dbReference>
<dbReference type="SUPFAM" id="SSF48726">
    <property type="entry name" value="Immunoglobulin"/>
    <property type="match status" value="1"/>
</dbReference>
<reference evidence="7" key="3">
    <citation type="submission" date="2025-09" db="UniProtKB">
        <authorList>
            <consortium name="Ensembl"/>
        </authorList>
    </citation>
    <scope>IDENTIFICATION</scope>
</reference>
<dbReference type="GeneTree" id="ENSGT01120000271825"/>
<dbReference type="PANTHER" id="PTHR16675:SF235">
    <property type="entry name" value="SHKT DOMAIN-CONTAINING PROTEIN"/>
    <property type="match status" value="1"/>
</dbReference>
<keyword evidence="4" id="KW-0472">Membrane</keyword>